<dbReference type="EMBL" id="CP008889">
    <property type="protein sequence ID" value="AIF40621.1"/>
    <property type="molecule type" value="Genomic_DNA"/>
</dbReference>
<dbReference type="PROSITE" id="PS00629">
    <property type="entry name" value="IMP_1"/>
    <property type="match status" value="1"/>
</dbReference>
<evidence type="ECO:0000256" key="5">
    <source>
        <dbReference type="ARBA" id="ARBA00022801"/>
    </source>
</evidence>
<reference evidence="9 10" key="1">
    <citation type="submission" date="2014-07" db="EMBL/GenBank/DDBJ databases">
        <title>Genome Sequencing of Dermacoccus nishinomiyaensis.</title>
        <authorList>
            <person name="Hong K.W."/>
            <person name="Chan K.G."/>
        </authorList>
    </citation>
    <scope>NUCLEOTIDE SEQUENCE [LARGE SCALE GENOMIC DNA]</scope>
    <source>
        <strain evidence="9 10">M25</strain>
    </source>
</reference>
<evidence type="ECO:0000256" key="4">
    <source>
        <dbReference type="ARBA" id="ARBA00022723"/>
    </source>
</evidence>
<gene>
    <name evidence="9" type="ORF">HX89_06365</name>
</gene>
<dbReference type="GO" id="GO:0006020">
    <property type="term" value="P:inositol metabolic process"/>
    <property type="evidence" value="ECO:0007669"/>
    <property type="project" value="TreeGrafter"/>
</dbReference>
<proteinExistence type="inferred from homology"/>
<evidence type="ECO:0000256" key="7">
    <source>
        <dbReference type="PIRSR" id="PIRSR600760-2"/>
    </source>
</evidence>
<dbReference type="AlphaFoldDB" id="A0A075JED5"/>
<dbReference type="Gene3D" id="3.30.540.10">
    <property type="entry name" value="Fructose-1,6-Bisphosphatase, subunit A, domain 1"/>
    <property type="match status" value="1"/>
</dbReference>
<dbReference type="GO" id="GO:0046872">
    <property type="term" value="F:metal ion binding"/>
    <property type="evidence" value="ECO:0007669"/>
    <property type="project" value="UniProtKB-KW"/>
</dbReference>
<feature type="binding site" evidence="7">
    <location>
        <position position="89"/>
    </location>
    <ligand>
        <name>Mg(2+)</name>
        <dbReference type="ChEBI" id="CHEBI:18420"/>
        <label>1</label>
        <note>catalytic</note>
    </ligand>
</feature>
<evidence type="ECO:0000256" key="3">
    <source>
        <dbReference type="ARBA" id="ARBA00009759"/>
    </source>
</evidence>
<dbReference type="Pfam" id="PF00459">
    <property type="entry name" value="Inositol_P"/>
    <property type="match status" value="1"/>
</dbReference>
<dbReference type="Proteomes" id="UP000027986">
    <property type="component" value="Chromosome"/>
</dbReference>
<dbReference type="OrthoDB" id="9772456at2"/>
<evidence type="ECO:0000256" key="1">
    <source>
        <dbReference type="ARBA" id="ARBA00001033"/>
    </source>
</evidence>
<dbReference type="InterPro" id="IPR033942">
    <property type="entry name" value="IMPase"/>
</dbReference>
<dbReference type="KEGG" id="dni:HX89_06365"/>
<dbReference type="PANTHER" id="PTHR20854:SF4">
    <property type="entry name" value="INOSITOL-1-MONOPHOSPHATASE-RELATED"/>
    <property type="match status" value="1"/>
</dbReference>
<comment type="cofactor">
    <cofactor evidence="2 7 8">
        <name>Mg(2+)</name>
        <dbReference type="ChEBI" id="CHEBI:18420"/>
    </cofactor>
</comment>
<dbReference type="PROSITE" id="PS00630">
    <property type="entry name" value="IMP_2"/>
    <property type="match status" value="1"/>
</dbReference>
<dbReference type="SUPFAM" id="SSF56655">
    <property type="entry name" value="Carbohydrate phosphatase"/>
    <property type="match status" value="1"/>
</dbReference>
<dbReference type="GO" id="GO:0046854">
    <property type="term" value="P:phosphatidylinositol phosphate biosynthetic process"/>
    <property type="evidence" value="ECO:0007669"/>
    <property type="project" value="InterPro"/>
</dbReference>
<name>A0A075JED5_9MICO</name>
<evidence type="ECO:0000256" key="8">
    <source>
        <dbReference type="RuleBase" id="RU364068"/>
    </source>
</evidence>
<feature type="binding site" evidence="7">
    <location>
        <position position="108"/>
    </location>
    <ligand>
        <name>Mg(2+)</name>
        <dbReference type="ChEBI" id="CHEBI:18420"/>
        <label>1</label>
        <note>catalytic</note>
    </ligand>
</feature>
<keyword evidence="10" id="KW-1185">Reference proteome</keyword>
<dbReference type="PANTHER" id="PTHR20854">
    <property type="entry name" value="INOSITOL MONOPHOSPHATASE"/>
    <property type="match status" value="1"/>
</dbReference>
<keyword evidence="4 7" id="KW-0479">Metal-binding</keyword>
<dbReference type="InterPro" id="IPR000760">
    <property type="entry name" value="Inositol_monophosphatase-like"/>
</dbReference>
<feature type="binding site" evidence="7">
    <location>
        <position position="244"/>
    </location>
    <ligand>
        <name>Mg(2+)</name>
        <dbReference type="ChEBI" id="CHEBI:18420"/>
        <label>1</label>
        <note>catalytic</note>
    </ligand>
</feature>
<dbReference type="GO" id="GO:0008934">
    <property type="term" value="F:inositol monophosphate 1-phosphatase activity"/>
    <property type="evidence" value="ECO:0007669"/>
    <property type="project" value="InterPro"/>
</dbReference>
<comment type="similarity">
    <text evidence="3 8">Belongs to the inositol monophosphatase superfamily.</text>
</comment>
<dbReference type="PRINTS" id="PR00377">
    <property type="entry name" value="IMPHPHTASES"/>
</dbReference>
<dbReference type="Gene3D" id="3.40.190.80">
    <property type="match status" value="1"/>
</dbReference>
<keyword evidence="6 7" id="KW-0460">Magnesium</keyword>
<sequence length="292" mass="30591">MSEQAGGHGLGALTHLVPDDATVRVLRDLAFDLAREAGELIVDERPDALGVADTKSSEVDVVTVMDRRSEEVLRARIAAARPDDAILGEEDGASAGTSGLTWVIDPIDGTVNYLYGHPFYAVSVAVCVGDTAREGAWLPVAGAVAAPELDRTYVAGHGQGAEVVDRAGRRRPLAVSGCKRLELALVGTGFGYEADKRREQGQMLASLLPRVRDVRRAGAAAIDLCFVAEGILDAYYESGINAWDQAAGQVIATEAGALMSGMPGLPAGKTMAVASTPKIHEALRGCLFPAAR</sequence>
<dbReference type="InterPro" id="IPR020550">
    <property type="entry name" value="Inositol_monophosphatase_CS"/>
</dbReference>
<feature type="binding site" evidence="7">
    <location>
        <position position="105"/>
    </location>
    <ligand>
        <name>Mg(2+)</name>
        <dbReference type="ChEBI" id="CHEBI:18420"/>
        <label>1</label>
        <note>catalytic</note>
    </ligand>
</feature>
<accession>A0A075JED5</accession>
<evidence type="ECO:0000256" key="6">
    <source>
        <dbReference type="ARBA" id="ARBA00022842"/>
    </source>
</evidence>
<organism evidence="9 10">
    <name type="scientific">Dermacoccus nishinomiyaensis</name>
    <dbReference type="NCBI Taxonomy" id="1274"/>
    <lineage>
        <taxon>Bacteria</taxon>
        <taxon>Bacillati</taxon>
        <taxon>Actinomycetota</taxon>
        <taxon>Actinomycetes</taxon>
        <taxon>Micrococcales</taxon>
        <taxon>Dermacoccaceae</taxon>
        <taxon>Dermacoccus</taxon>
    </lineage>
</organism>
<dbReference type="CDD" id="cd01639">
    <property type="entry name" value="IMPase"/>
    <property type="match status" value="1"/>
</dbReference>
<protein>
    <recommendedName>
        <fullName evidence="8">Inositol-1-monophosphatase</fullName>
        <ecNumber evidence="8">3.1.3.25</ecNumber>
    </recommendedName>
</protein>
<feature type="binding site" evidence="7">
    <location>
        <position position="107"/>
    </location>
    <ligand>
        <name>Mg(2+)</name>
        <dbReference type="ChEBI" id="CHEBI:18420"/>
        <label>1</label>
        <note>catalytic</note>
    </ligand>
</feature>
<dbReference type="GO" id="GO:0007165">
    <property type="term" value="P:signal transduction"/>
    <property type="evidence" value="ECO:0007669"/>
    <property type="project" value="TreeGrafter"/>
</dbReference>
<evidence type="ECO:0000313" key="9">
    <source>
        <dbReference type="EMBL" id="AIF40621.1"/>
    </source>
</evidence>
<dbReference type="EC" id="3.1.3.25" evidence="8"/>
<dbReference type="RefSeq" id="WP_051805818.1">
    <property type="nucleotide sequence ID" value="NZ_CP008889.1"/>
</dbReference>
<dbReference type="eggNOG" id="COG0483">
    <property type="taxonomic scope" value="Bacteria"/>
</dbReference>
<keyword evidence="5 8" id="KW-0378">Hydrolase</keyword>
<comment type="catalytic activity">
    <reaction evidence="1 8">
        <text>a myo-inositol phosphate + H2O = myo-inositol + phosphate</text>
        <dbReference type="Rhea" id="RHEA:24056"/>
        <dbReference type="ChEBI" id="CHEBI:15377"/>
        <dbReference type="ChEBI" id="CHEBI:17268"/>
        <dbReference type="ChEBI" id="CHEBI:43474"/>
        <dbReference type="ChEBI" id="CHEBI:84139"/>
        <dbReference type="EC" id="3.1.3.25"/>
    </reaction>
</comment>
<dbReference type="HOGENOM" id="CLU_044118_0_1_11"/>
<evidence type="ECO:0000313" key="10">
    <source>
        <dbReference type="Proteomes" id="UP000027986"/>
    </source>
</evidence>
<evidence type="ECO:0000256" key="2">
    <source>
        <dbReference type="ARBA" id="ARBA00001946"/>
    </source>
</evidence>
<dbReference type="GeneID" id="41840792"/>
<dbReference type="InterPro" id="IPR020583">
    <property type="entry name" value="Inositol_monoP_metal-BS"/>
</dbReference>